<evidence type="ECO:0000313" key="3">
    <source>
        <dbReference type="Proteomes" id="UP000002037"/>
    </source>
</evidence>
<dbReference type="AlphaFoldDB" id="C5M640"/>
<proteinExistence type="predicted"/>
<dbReference type="GO" id="GO:0008081">
    <property type="term" value="F:phosphoric diester hydrolase activity"/>
    <property type="evidence" value="ECO:0007669"/>
    <property type="project" value="InterPro"/>
</dbReference>
<dbReference type="InterPro" id="IPR051057">
    <property type="entry name" value="PI-PLC_domain"/>
</dbReference>
<sequence length="295" mass="33566">MVDYKTWLSEIDDNKKISQLSIPGTHNSAACHTALPSVQCQGASVTEQLEHGVRFLDIRVGKLFLGNDVKDLQVIHGKFPVKIPFPLKLTDTLNEVYKFLQHNSSETVIVSIKQEGSDDWDNANDEFGKLIWDKYVNPNKDKWYLNTDIPRVGDARGKAILFRRFGVQDENLKNQFGFSASFWTYNTTDDDRGQFVVQDFCEVNSAADLPKKIDYVKNLAKRAQDYTSNNDDKLFLNFTSGANFFDKQCWPEPISKAMIEGNIESTFQRGVGVIVLDYAEAENWKLPKALVDTNF</sequence>
<dbReference type="Pfam" id="PF00388">
    <property type="entry name" value="PI-PLC-X"/>
    <property type="match status" value="1"/>
</dbReference>
<dbReference type="GeneID" id="8301048"/>
<dbReference type="SUPFAM" id="SSF51695">
    <property type="entry name" value="PLC-like phosphodiesterases"/>
    <property type="match status" value="1"/>
</dbReference>
<dbReference type="OrthoDB" id="1046782at2759"/>
<dbReference type="PANTHER" id="PTHR13593">
    <property type="match status" value="1"/>
</dbReference>
<organism evidence="2 3">
    <name type="scientific">Candida tropicalis (strain ATCC MYA-3404 / T1)</name>
    <name type="common">Yeast</name>
    <dbReference type="NCBI Taxonomy" id="294747"/>
    <lineage>
        <taxon>Eukaryota</taxon>
        <taxon>Fungi</taxon>
        <taxon>Dikarya</taxon>
        <taxon>Ascomycota</taxon>
        <taxon>Saccharomycotina</taxon>
        <taxon>Pichiomycetes</taxon>
        <taxon>Debaryomycetaceae</taxon>
        <taxon>Candida/Lodderomyces clade</taxon>
        <taxon>Candida</taxon>
    </lineage>
</organism>
<evidence type="ECO:0000313" key="2">
    <source>
        <dbReference type="EMBL" id="EER34460.1"/>
    </source>
</evidence>
<gene>
    <name evidence="2" type="ORF">CTRG_01321</name>
</gene>
<dbReference type="InterPro" id="IPR017946">
    <property type="entry name" value="PLC-like_Pdiesterase_TIM-brl"/>
</dbReference>
<dbReference type="PROSITE" id="PS50007">
    <property type="entry name" value="PIPLC_X_DOMAIN"/>
    <property type="match status" value="1"/>
</dbReference>
<dbReference type="GO" id="GO:0006629">
    <property type="term" value="P:lipid metabolic process"/>
    <property type="evidence" value="ECO:0007669"/>
    <property type="project" value="InterPro"/>
</dbReference>
<dbReference type="Proteomes" id="UP000002037">
    <property type="component" value="Unassembled WGS sequence"/>
</dbReference>
<protein>
    <recommendedName>
        <fullName evidence="1">Phosphatidylinositol-specific phospholipase C X domain-containing protein</fullName>
    </recommendedName>
</protein>
<accession>C5M640</accession>
<dbReference type="KEGG" id="ctp:CTRG_01321"/>
<keyword evidence="3" id="KW-1185">Reference proteome</keyword>
<dbReference type="SMART" id="SM00148">
    <property type="entry name" value="PLCXc"/>
    <property type="match status" value="1"/>
</dbReference>
<dbReference type="HOGENOM" id="CLU_024117_3_1_1"/>
<feature type="domain" description="Phosphatidylinositol-specific phospholipase C X" evidence="1">
    <location>
        <begin position="11"/>
        <end position="164"/>
    </location>
</feature>
<dbReference type="PANTHER" id="PTHR13593:SF113">
    <property type="entry name" value="SI:DKEY-266F7.9"/>
    <property type="match status" value="1"/>
</dbReference>
<reference evidence="2 3" key="1">
    <citation type="journal article" date="2009" name="Nature">
        <title>Evolution of pathogenicity and sexual reproduction in eight Candida genomes.</title>
        <authorList>
            <person name="Butler G."/>
            <person name="Rasmussen M.D."/>
            <person name="Lin M.F."/>
            <person name="Santos M.A."/>
            <person name="Sakthikumar S."/>
            <person name="Munro C.A."/>
            <person name="Rheinbay E."/>
            <person name="Grabherr M."/>
            <person name="Forche A."/>
            <person name="Reedy J.L."/>
            <person name="Agrafioti I."/>
            <person name="Arnaud M.B."/>
            <person name="Bates S."/>
            <person name="Brown A.J."/>
            <person name="Brunke S."/>
            <person name="Costanzo M.C."/>
            <person name="Fitzpatrick D.A."/>
            <person name="de Groot P.W."/>
            <person name="Harris D."/>
            <person name="Hoyer L.L."/>
            <person name="Hube B."/>
            <person name="Klis F.M."/>
            <person name="Kodira C."/>
            <person name="Lennard N."/>
            <person name="Logue M.E."/>
            <person name="Martin R."/>
            <person name="Neiman A.M."/>
            <person name="Nikolaou E."/>
            <person name="Quail M.A."/>
            <person name="Quinn J."/>
            <person name="Santos M.C."/>
            <person name="Schmitzberger F.F."/>
            <person name="Sherlock G."/>
            <person name="Shah P."/>
            <person name="Silverstein K.A."/>
            <person name="Skrzypek M.S."/>
            <person name="Soll D."/>
            <person name="Staggs R."/>
            <person name="Stansfield I."/>
            <person name="Stumpf M.P."/>
            <person name="Sudbery P.E."/>
            <person name="Srikantha T."/>
            <person name="Zeng Q."/>
            <person name="Berman J."/>
            <person name="Berriman M."/>
            <person name="Heitman J."/>
            <person name="Gow N.A."/>
            <person name="Lorenz M.C."/>
            <person name="Birren B.W."/>
            <person name="Kellis M."/>
            <person name="Cuomo C.A."/>
        </authorList>
    </citation>
    <scope>NUCLEOTIDE SEQUENCE [LARGE SCALE GENOMIC DNA]</scope>
    <source>
        <strain evidence="3">ATCC MYA-3404 / T1</strain>
    </source>
</reference>
<dbReference type="EMBL" id="GG692396">
    <property type="protein sequence ID" value="EER34460.1"/>
    <property type="molecule type" value="Genomic_DNA"/>
</dbReference>
<dbReference type="eggNOG" id="ENOG502QUGH">
    <property type="taxonomic scope" value="Eukaryota"/>
</dbReference>
<dbReference type="CDD" id="cd08586">
    <property type="entry name" value="PI-PLCc_BcPLC_like"/>
    <property type="match status" value="1"/>
</dbReference>
<evidence type="ECO:0000259" key="1">
    <source>
        <dbReference type="SMART" id="SM00148"/>
    </source>
</evidence>
<dbReference type="STRING" id="294747.C5M640"/>
<dbReference type="VEuPathDB" id="FungiDB:CTRG_01321"/>
<name>C5M640_CANTT</name>
<dbReference type="InterPro" id="IPR000909">
    <property type="entry name" value="PLipase_C_PInositol-sp_X_dom"/>
</dbReference>
<dbReference type="Gene3D" id="3.20.20.190">
    <property type="entry name" value="Phosphatidylinositol (PI) phosphodiesterase"/>
    <property type="match status" value="1"/>
</dbReference>
<dbReference type="RefSeq" id="XP_002547015.1">
    <property type="nucleotide sequence ID" value="XM_002546969.1"/>
</dbReference>